<dbReference type="CDD" id="cd12148">
    <property type="entry name" value="fungal_TF_MHR"/>
    <property type="match status" value="1"/>
</dbReference>
<keyword evidence="1" id="KW-0539">Nucleus</keyword>
<dbReference type="Pfam" id="PF04082">
    <property type="entry name" value="Fungal_trans"/>
    <property type="match status" value="1"/>
</dbReference>
<evidence type="ECO:0000313" key="3">
    <source>
        <dbReference type="EMBL" id="OKL59507.1"/>
    </source>
</evidence>
<dbReference type="GeneID" id="31004789"/>
<evidence type="ECO:0000259" key="2">
    <source>
        <dbReference type="SMART" id="SM00906"/>
    </source>
</evidence>
<dbReference type="RefSeq" id="XP_020119628.1">
    <property type="nucleotide sequence ID" value="XM_020267782.1"/>
</dbReference>
<dbReference type="SUPFAM" id="SSF55031">
    <property type="entry name" value="Bacterial exopeptidase dimerisation domain"/>
    <property type="match status" value="1"/>
</dbReference>
<dbReference type="PANTHER" id="PTHR30575">
    <property type="entry name" value="PEPTIDASE M20"/>
    <property type="match status" value="1"/>
</dbReference>
<feature type="domain" description="Xylanolytic transcriptional activator regulatory" evidence="2">
    <location>
        <begin position="406"/>
        <end position="471"/>
    </location>
</feature>
<comment type="caution">
    <text evidence="3">The sequence shown here is derived from an EMBL/GenBank/DDBJ whole genome shotgun (WGS) entry which is preliminary data.</text>
</comment>
<dbReference type="GO" id="GO:0006351">
    <property type="term" value="P:DNA-templated transcription"/>
    <property type="evidence" value="ECO:0007669"/>
    <property type="project" value="InterPro"/>
</dbReference>
<name>A0A225B129_TALAT</name>
<evidence type="ECO:0000256" key="1">
    <source>
        <dbReference type="ARBA" id="ARBA00023242"/>
    </source>
</evidence>
<dbReference type="PANTHER" id="PTHR30575:SF0">
    <property type="entry name" value="XAA-ARG DIPEPTIDASE"/>
    <property type="match status" value="1"/>
</dbReference>
<sequence>MQVLQLRETTWGLLTVECPSKIHSHPEIKWEEVYAHDILCNYFSKQGFAVERGVGGLPTAFRASFGPETGADGQPSRAIAINLEYDALPIPGHACGHNLIATAGLSAALGLSAAIKAGSIQGRVVAIGTPAEEGGGGKIKLIKADLYKDIFCCMMVHPMQQDNAYFTSMCGSELTIRYIGKPAHAMAAPWDGVNALDAMTLFHTSIGLLRQQIMPTDRIRGVHALFLITTNSSSVTVWLLDVARAFDAAFTASRILDVRKISTGEQVAPRPSAPLIEPSPVGMTYTPDPGIHERQQLSLKDPGDGVEKEVSDIAANVAVLSLSATGEMRFMGGPSGVLFSRLIASTVKEYWCDKDIERRNITRLLRYLDNEAGNAYSDESNGPDSRGNQELPQFSTAKKYLTTYLQWLCIDMGLHRHNPDWSFTVDEWDIRRRLFWVTYALDRTVCFNLGRPLTLSDDHIDALFPSPERHGHADEPNIALALHHIQLRSIQTRIISEVYTVSKSKTTIDYHQRVQILDAIQKELDDWRNRLDSIYSSHQTPHSFQWYKRLYHTTTASLHRATPLFPRPSEESIKRCYNASTRAVRIYHSLLRSHEMEYSWMFISGCYLAGITMFYTLWSSGCLPKTVRLDEVTESCRMCSNVLAVLSVQWRASPEFIDTYEALANITTKRLVKELQQRCISDAAYGSNDMSLTQDTDISPESGLLLDSLSWPQDFNFSTALTNPDCITEVFGDLLREQEDPWYI</sequence>
<organism evidence="3 4">
    <name type="scientific">Talaromyces atroroseus</name>
    <dbReference type="NCBI Taxonomy" id="1441469"/>
    <lineage>
        <taxon>Eukaryota</taxon>
        <taxon>Fungi</taxon>
        <taxon>Dikarya</taxon>
        <taxon>Ascomycota</taxon>
        <taxon>Pezizomycotina</taxon>
        <taxon>Eurotiomycetes</taxon>
        <taxon>Eurotiomycetidae</taxon>
        <taxon>Eurotiales</taxon>
        <taxon>Trichocomaceae</taxon>
        <taxon>Talaromyces</taxon>
        <taxon>Talaromyces sect. Trachyspermi</taxon>
    </lineage>
</organism>
<dbReference type="EMBL" id="LFMY01000007">
    <property type="protein sequence ID" value="OKL59507.1"/>
    <property type="molecule type" value="Genomic_DNA"/>
</dbReference>
<dbReference type="GO" id="GO:0016805">
    <property type="term" value="F:dipeptidase activity"/>
    <property type="evidence" value="ECO:0007669"/>
    <property type="project" value="TreeGrafter"/>
</dbReference>
<dbReference type="GO" id="GO:0003677">
    <property type="term" value="F:DNA binding"/>
    <property type="evidence" value="ECO:0007669"/>
    <property type="project" value="InterPro"/>
</dbReference>
<dbReference type="SUPFAM" id="SSF53187">
    <property type="entry name" value="Zn-dependent exopeptidases"/>
    <property type="match status" value="1"/>
</dbReference>
<keyword evidence="4" id="KW-1185">Reference proteome</keyword>
<gene>
    <name evidence="3" type="ORF">UA08_05033</name>
</gene>
<reference evidence="3 4" key="1">
    <citation type="submission" date="2015-06" db="EMBL/GenBank/DDBJ databases">
        <title>Talaromyces atroroseus IBT 11181 draft genome.</title>
        <authorList>
            <person name="Rasmussen K.B."/>
            <person name="Rasmussen S."/>
            <person name="Petersen B."/>
            <person name="Sicheritz-Ponten T."/>
            <person name="Mortensen U.H."/>
            <person name="Thrane U."/>
        </authorList>
    </citation>
    <scope>NUCLEOTIDE SEQUENCE [LARGE SCALE GENOMIC DNA]</scope>
    <source>
        <strain evidence="3 4">IBT 11181</strain>
    </source>
</reference>
<dbReference type="Proteomes" id="UP000214365">
    <property type="component" value="Unassembled WGS sequence"/>
</dbReference>
<dbReference type="OrthoDB" id="4468950at2759"/>
<dbReference type="Gene3D" id="3.40.630.10">
    <property type="entry name" value="Zn peptidases"/>
    <property type="match status" value="1"/>
</dbReference>
<evidence type="ECO:0000313" key="4">
    <source>
        <dbReference type="Proteomes" id="UP000214365"/>
    </source>
</evidence>
<dbReference type="GO" id="GO:0008270">
    <property type="term" value="F:zinc ion binding"/>
    <property type="evidence" value="ECO:0007669"/>
    <property type="project" value="InterPro"/>
</dbReference>
<proteinExistence type="predicted"/>
<dbReference type="InterPro" id="IPR007219">
    <property type="entry name" value="XnlR_reg_dom"/>
</dbReference>
<protein>
    <recommendedName>
        <fullName evidence="2">Xylanolytic transcriptional activator regulatory domain-containing protein</fullName>
    </recommendedName>
</protein>
<accession>A0A225B129</accession>
<dbReference type="STRING" id="1441469.A0A225B129"/>
<dbReference type="AlphaFoldDB" id="A0A225B129"/>
<dbReference type="InterPro" id="IPR052030">
    <property type="entry name" value="Peptidase_M20/M20A_hydrolases"/>
</dbReference>
<dbReference type="SMART" id="SM00906">
    <property type="entry name" value="Fungal_trans"/>
    <property type="match status" value="1"/>
</dbReference>
<dbReference type="InterPro" id="IPR036264">
    <property type="entry name" value="Bact_exopeptidase_dim_dom"/>
</dbReference>